<accession>A0A0S3T367</accession>
<dbReference type="Proteomes" id="UP000291084">
    <property type="component" value="Chromosome 10"/>
</dbReference>
<gene>
    <name evidence="1" type="primary">Vigan.10G099400</name>
    <name evidence="1" type="ORF">VIGAN_10099400</name>
</gene>
<protein>
    <submittedName>
        <fullName evidence="1">Uncharacterized protein</fullName>
    </submittedName>
</protein>
<sequence length="72" mass="8527">FLIFEKTLASHFPDTIFASHFSRAHTQHNCSSSSFFIGWTHTPGSTHTPHHHCFHYFHRFVFFHYFQGTQTT</sequence>
<evidence type="ECO:0000313" key="1">
    <source>
        <dbReference type="EMBL" id="BAT99543.1"/>
    </source>
</evidence>
<organism evidence="1 2">
    <name type="scientific">Vigna angularis var. angularis</name>
    <dbReference type="NCBI Taxonomy" id="157739"/>
    <lineage>
        <taxon>Eukaryota</taxon>
        <taxon>Viridiplantae</taxon>
        <taxon>Streptophyta</taxon>
        <taxon>Embryophyta</taxon>
        <taxon>Tracheophyta</taxon>
        <taxon>Spermatophyta</taxon>
        <taxon>Magnoliopsida</taxon>
        <taxon>eudicotyledons</taxon>
        <taxon>Gunneridae</taxon>
        <taxon>Pentapetalae</taxon>
        <taxon>rosids</taxon>
        <taxon>fabids</taxon>
        <taxon>Fabales</taxon>
        <taxon>Fabaceae</taxon>
        <taxon>Papilionoideae</taxon>
        <taxon>50 kb inversion clade</taxon>
        <taxon>NPAAA clade</taxon>
        <taxon>indigoferoid/millettioid clade</taxon>
        <taxon>Phaseoleae</taxon>
        <taxon>Vigna</taxon>
    </lineage>
</organism>
<feature type="non-terminal residue" evidence="1">
    <location>
        <position position="1"/>
    </location>
</feature>
<proteinExistence type="predicted"/>
<dbReference type="EMBL" id="AP015043">
    <property type="protein sequence ID" value="BAT99543.1"/>
    <property type="molecule type" value="Genomic_DNA"/>
</dbReference>
<reference evidence="1 2" key="1">
    <citation type="journal article" date="2015" name="Sci. Rep.">
        <title>The power of single molecule real-time sequencing technology in the de novo assembly of a eukaryotic genome.</title>
        <authorList>
            <person name="Sakai H."/>
            <person name="Naito K."/>
            <person name="Ogiso-Tanaka E."/>
            <person name="Takahashi Y."/>
            <person name="Iseki K."/>
            <person name="Muto C."/>
            <person name="Satou K."/>
            <person name="Teruya K."/>
            <person name="Shiroma A."/>
            <person name="Shimoji M."/>
            <person name="Hirano T."/>
            <person name="Itoh T."/>
            <person name="Kaga A."/>
            <person name="Tomooka N."/>
        </authorList>
    </citation>
    <scope>NUCLEOTIDE SEQUENCE [LARGE SCALE GENOMIC DNA]</scope>
    <source>
        <strain evidence="2">cv. Shumari</strain>
    </source>
</reference>
<name>A0A0S3T367_PHAAN</name>
<keyword evidence="2" id="KW-1185">Reference proteome</keyword>
<evidence type="ECO:0000313" key="2">
    <source>
        <dbReference type="Proteomes" id="UP000291084"/>
    </source>
</evidence>
<dbReference type="AlphaFoldDB" id="A0A0S3T367"/>